<feature type="modified residue" description="4-aspartylphosphate" evidence="6">
    <location>
        <position position="51"/>
    </location>
</feature>
<dbReference type="GO" id="GO:0006355">
    <property type="term" value="P:regulation of DNA-templated transcription"/>
    <property type="evidence" value="ECO:0007669"/>
    <property type="project" value="InterPro"/>
</dbReference>
<dbReference type="GO" id="GO:0005524">
    <property type="term" value="F:ATP binding"/>
    <property type="evidence" value="ECO:0007669"/>
    <property type="project" value="UniProtKB-KW"/>
</dbReference>
<dbReference type="InterPro" id="IPR003593">
    <property type="entry name" value="AAA+_ATPase"/>
</dbReference>
<evidence type="ECO:0000256" key="2">
    <source>
        <dbReference type="ARBA" id="ARBA00022840"/>
    </source>
</evidence>
<dbReference type="Gene3D" id="3.40.50.2300">
    <property type="match status" value="1"/>
</dbReference>
<dbReference type="SUPFAM" id="SSF52172">
    <property type="entry name" value="CheY-like"/>
    <property type="match status" value="1"/>
</dbReference>
<dbReference type="PANTHER" id="PTHR32071">
    <property type="entry name" value="TRANSCRIPTIONAL REGULATORY PROTEIN"/>
    <property type="match status" value="1"/>
</dbReference>
<keyword evidence="4" id="KW-0238">DNA-binding</keyword>
<feature type="domain" description="Response regulatory" evidence="8">
    <location>
        <begin position="3"/>
        <end position="116"/>
    </location>
</feature>
<evidence type="ECO:0000259" key="8">
    <source>
        <dbReference type="PROSITE" id="PS50110"/>
    </source>
</evidence>
<dbReference type="InterPro" id="IPR058031">
    <property type="entry name" value="AAA_lid_NorR"/>
</dbReference>
<dbReference type="SUPFAM" id="SSF46689">
    <property type="entry name" value="Homeodomain-like"/>
    <property type="match status" value="1"/>
</dbReference>
<dbReference type="InterPro" id="IPR001789">
    <property type="entry name" value="Sig_transdc_resp-reg_receiver"/>
</dbReference>
<dbReference type="Gene3D" id="3.40.50.300">
    <property type="entry name" value="P-loop containing nucleotide triphosphate hydrolases"/>
    <property type="match status" value="1"/>
</dbReference>
<sequence length="453" mass="50517">MNSILVIDDEPSILTALELALEDSFNIYTSPTVPEGLSLLKSKSIDLVLLDQYLGEYDGLDVLKSIKRDFPEVMVIAMTAHGTIDSSVKSIQMGAYYYITKPLDITGLKILIKKALDYRSLSYEVESLKQKIETPDQPFKIVAASKKMDEVFSMIEKIKDLDINVLITGESGTGKDLVAKGIHYSSKRCSSPLEIINCAAIPNNLLESELFGYERGAFTGAEHKYNGKIALANGGTLFLDEIGEMDISLQAKLLRVIQEKKVTPLGSEVSIPVDFRLIAATNRDLSELVESGAFREDLFFRLNVVSIEVPPLRDRKEDIPLLSSFFIKKYGEKFKKHINGMSSEAIAILENYEYPGNVRELENIVERAVALSSSDIITVSDLPGRILEGLDLKKSNDWIPVSLGKTLDEVVKEYIVATYEYCGRNKRSTAKVLSISERNLYNKLNEYGLNSLK</sequence>
<name>A0A1S1V4G5_9FIRM</name>
<keyword evidence="2" id="KW-0067">ATP-binding</keyword>
<dbReference type="Pfam" id="PF25601">
    <property type="entry name" value="AAA_lid_14"/>
    <property type="match status" value="1"/>
</dbReference>
<dbReference type="Pfam" id="PF02954">
    <property type="entry name" value="HTH_8"/>
    <property type="match status" value="1"/>
</dbReference>
<evidence type="ECO:0000256" key="1">
    <source>
        <dbReference type="ARBA" id="ARBA00022741"/>
    </source>
</evidence>
<dbReference type="OrthoDB" id="5411866at2"/>
<dbReference type="STRING" id="39480.EUAN_22970"/>
<dbReference type="InterPro" id="IPR025662">
    <property type="entry name" value="Sigma_54_int_dom_ATP-bd_1"/>
</dbReference>
<dbReference type="Pfam" id="PF00158">
    <property type="entry name" value="Sigma54_activat"/>
    <property type="match status" value="1"/>
</dbReference>
<dbReference type="FunFam" id="3.40.50.300:FF:000006">
    <property type="entry name" value="DNA-binding transcriptional regulator NtrC"/>
    <property type="match status" value="1"/>
</dbReference>
<feature type="domain" description="Sigma-54 factor interaction" evidence="7">
    <location>
        <begin position="141"/>
        <end position="370"/>
    </location>
</feature>
<dbReference type="PROSITE" id="PS00675">
    <property type="entry name" value="SIGMA54_INTERACT_1"/>
    <property type="match status" value="1"/>
</dbReference>
<dbReference type="InterPro" id="IPR009057">
    <property type="entry name" value="Homeodomain-like_sf"/>
</dbReference>
<dbReference type="InterPro" id="IPR002078">
    <property type="entry name" value="Sigma_54_int"/>
</dbReference>
<keyword evidence="1" id="KW-0547">Nucleotide-binding</keyword>
<proteinExistence type="predicted"/>
<dbReference type="PROSITE" id="PS00676">
    <property type="entry name" value="SIGMA54_INTERACT_2"/>
    <property type="match status" value="1"/>
</dbReference>
<keyword evidence="5" id="KW-0804">Transcription</keyword>
<dbReference type="GO" id="GO:0000160">
    <property type="term" value="P:phosphorelay signal transduction system"/>
    <property type="evidence" value="ECO:0007669"/>
    <property type="project" value="InterPro"/>
</dbReference>
<evidence type="ECO:0000256" key="3">
    <source>
        <dbReference type="ARBA" id="ARBA00023015"/>
    </source>
</evidence>
<organism evidence="9 10">
    <name type="scientific">Andreesenia angusta</name>
    <dbReference type="NCBI Taxonomy" id="39480"/>
    <lineage>
        <taxon>Bacteria</taxon>
        <taxon>Bacillati</taxon>
        <taxon>Bacillota</taxon>
        <taxon>Tissierellia</taxon>
        <taxon>Tissierellales</taxon>
        <taxon>Gottschalkiaceae</taxon>
        <taxon>Andreesenia</taxon>
    </lineage>
</organism>
<dbReference type="InterPro" id="IPR027417">
    <property type="entry name" value="P-loop_NTPase"/>
</dbReference>
<keyword evidence="6" id="KW-0597">Phosphoprotein</keyword>
<dbReference type="AlphaFoldDB" id="A0A1S1V4G5"/>
<dbReference type="InterPro" id="IPR011006">
    <property type="entry name" value="CheY-like_superfamily"/>
</dbReference>
<dbReference type="InterPro" id="IPR025944">
    <property type="entry name" value="Sigma_54_int_dom_CS"/>
</dbReference>
<dbReference type="Proteomes" id="UP000180254">
    <property type="component" value="Unassembled WGS sequence"/>
</dbReference>
<dbReference type="InterPro" id="IPR025943">
    <property type="entry name" value="Sigma_54_int_dom_ATP-bd_2"/>
</dbReference>
<dbReference type="RefSeq" id="WP_071064573.1">
    <property type="nucleotide sequence ID" value="NZ_MKIE01000015.1"/>
</dbReference>
<dbReference type="SMART" id="SM00382">
    <property type="entry name" value="AAA"/>
    <property type="match status" value="1"/>
</dbReference>
<dbReference type="Gene3D" id="1.10.10.60">
    <property type="entry name" value="Homeodomain-like"/>
    <property type="match status" value="1"/>
</dbReference>
<dbReference type="Pfam" id="PF00072">
    <property type="entry name" value="Response_reg"/>
    <property type="match status" value="1"/>
</dbReference>
<dbReference type="Gene3D" id="1.10.8.60">
    <property type="match status" value="1"/>
</dbReference>
<evidence type="ECO:0000313" key="10">
    <source>
        <dbReference type="Proteomes" id="UP000180254"/>
    </source>
</evidence>
<accession>A0A1S1V4G5</accession>
<dbReference type="GO" id="GO:0003677">
    <property type="term" value="F:DNA binding"/>
    <property type="evidence" value="ECO:0007669"/>
    <property type="project" value="UniProtKB-KW"/>
</dbReference>
<dbReference type="PROSITE" id="PS50110">
    <property type="entry name" value="RESPONSE_REGULATORY"/>
    <property type="match status" value="1"/>
</dbReference>
<keyword evidence="3" id="KW-0805">Transcription regulation</keyword>
<evidence type="ECO:0000256" key="4">
    <source>
        <dbReference type="ARBA" id="ARBA00023125"/>
    </source>
</evidence>
<evidence type="ECO:0000256" key="6">
    <source>
        <dbReference type="PROSITE-ProRule" id="PRU00169"/>
    </source>
</evidence>
<comment type="caution">
    <text evidence="9">The sequence shown here is derived from an EMBL/GenBank/DDBJ whole genome shotgun (WGS) entry which is preliminary data.</text>
</comment>
<gene>
    <name evidence="9" type="primary">zraR</name>
    <name evidence="9" type="ORF">EUAN_22970</name>
</gene>
<dbReference type="PROSITE" id="PS00688">
    <property type="entry name" value="SIGMA54_INTERACT_3"/>
    <property type="match status" value="1"/>
</dbReference>
<protein>
    <submittedName>
        <fullName evidence="9">Transcriptional regulatory protein ZraR</fullName>
    </submittedName>
</protein>
<dbReference type="InterPro" id="IPR002197">
    <property type="entry name" value="HTH_Fis"/>
</dbReference>
<evidence type="ECO:0000313" key="9">
    <source>
        <dbReference type="EMBL" id="OHW61354.1"/>
    </source>
</evidence>
<dbReference type="EMBL" id="MKIE01000015">
    <property type="protein sequence ID" value="OHW61354.1"/>
    <property type="molecule type" value="Genomic_DNA"/>
</dbReference>
<dbReference type="CDD" id="cd00009">
    <property type="entry name" value="AAA"/>
    <property type="match status" value="1"/>
</dbReference>
<dbReference type="PROSITE" id="PS50045">
    <property type="entry name" value="SIGMA54_INTERACT_4"/>
    <property type="match status" value="1"/>
</dbReference>
<reference evidence="9 10" key="1">
    <citation type="submission" date="2016-09" db="EMBL/GenBank/DDBJ databases">
        <title>Genome sequence of Eubacterium angustum.</title>
        <authorList>
            <person name="Poehlein A."/>
            <person name="Daniel R."/>
        </authorList>
    </citation>
    <scope>NUCLEOTIDE SEQUENCE [LARGE SCALE GENOMIC DNA]</scope>
    <source>
        <strain evidence="9 10">DSM 1989</strain>
    </source>
</reference>
<dbReference type="SUPFAM" id="SSF52540">
    <property type="entry name" value="P-loop containing nucleoside triphosphate hydrolases"/>
    <property type="match status" value="1"/>
</dbReference>
<dbReference type="PANTHER" id="PTHR32071:SF119">
    <property type="entry name" value="SIGMA L-DEPENDENT TRANSCRIPTIONAL REGULATOR YPLP-RELATED"/>
    <property type="match status" value="1"/>
</dbReference>
<keyword evidence="10" id="KW-1185">Reference proteome</keyword>
<evidence type="ECO:0000256" key="5">
    <source>
        <dbReference type="ARBA" id="ARBA00023163"/>
    </source>
</evidence>
<dbReference type="SMART" id="SM00448">
    <property type="entry name" value="REC"/>
    <property type="match status" value="1"/>
</dbReference>
<evidence type="ECO:0000259" key="7">
    <source>
        <dbReference type="PROSITE" id="PS50045"/>
    </source>
</evidence>